<proteinExistence type="predicted"/>
<reference evidence="1 2" key="1">
    <citation type="submission" date="2016-10" db="EMBL/GenBank/DDBJ databases">
        <authorList>
            <person name="de Groot N.N."/>
        </authorList>
    </citation>
    <scope>NUCLEOTIDE SEQUENCE [LARGE SCALE GENOMIC DNA]</scope>
    <source>
        <strain evidence="1">1</strain>
    </source>
</reference>
<name>A0A1G5SCX6_9PROT</name>
<evidence type="ECO:0000313" key="2">
    <source>
        <dbReference type="Proteomes" id="UP000198729"/>
    </source>
</evidence>
<dbReference type="AlphaFoldDB" id="A0A1G5SCX6"/>
<dbReference type="OrthoDB" id="5147543at2"/>
<protein>
    <submittedName>
        <fullName evidence="1">Uncharacterized protein</fullName>
    </submittedName>
</protein>
<dbReference type="RefSeq" id="WP_090285015.1">
    <property type="nucleotide sequence ID" value="NZ_FMWO01000040.1"/>
</dbReference>
<dbReference type="Proteomes" id="UP000198729">
    <property type="component" value="Unassembled WGS sequence"/>
</dbReference>
<dbReference type="EMBL" id="FMWO01000040">
    <property type="protein sequence ID" value="SCZ85054.1"/>
    <property type="molecule type" value="Genomic_DNA"/>
</dbReference>
<evidence type="ECO:0000313" key="1">
    <source>
        <dbReference type="EMBL" id="SCZ85054.1"/>
    </source>
</evidence>
<keyword evidence="2" id="KW-1185">Reference proteome</keyword>
<accession>A0A1G5SCX6</accession>
<sequence>MNEEVTEEDGSRQRRTELKHAYGAAYTMLSDILFSEDPLRISFGDNTDEYEPEVNTILPRLGSSQSVEDVRRIVHEEFVKWFELSMAGPEEKYQAIAERTYAEVVPLLPKQST</sequence>
<gene>
    <name evidence="1" type="ORF">NSMM_330074</name>
</gene>
<organism evidence="1 2">
    <name type="scientific">Nitrosomonas mobilis</name>
    <dbReference type="NCBI Taxonomy" id="51642"/>
    <lineage>
        <taxon>Bacteria</taxon>
        <taxon>Pseudomonadati</taxon>
        <taxon>Pseudomonadota</taxon>
        <taxon>Betaproteobacteria</taxon>
        <taxon>Nitrosomonadales</taxon>
        <taxon>Nitrosomonadaceae</taxon>
        <taxon>Nitrosomonas</taxon>
    </lineage>
</organism>